<evidence type="ECO:0000256" key="1">
    <source>
        <dbReference type="ARBA" id="ARBA00023015"/>
    </source>
</evidence>
<name>A0A0C2W2Z9_9BACL</name>
<dbReference type="PATRIC" id="fig|220754.4.peg.887"/>
<organism evidence="5 6">
    <name type="scientific">Jeotgalibacillus campisalis</name>
    <dbReference type="NCBI Taxonomy" id="220754"/>
    <lineage>
        <taxon>Bacteria</taxon>
        <taxon>Bacillati</taxon>
        <taxon>Bacillota</taxon>
        <taxon>Bacilli</taxon>
        <taxon>Bacillales</taxon>
        <taxon>Caryophanaceae</taxon>
        <taxon>Jeotgalibacillus</taxon>
    </lineage>
</organism>
<keyword evidence="1" id="KW-0805">Transcription regulation</keyword>
<dbReference type="OrthoDB" id="9799663at2"/>
<dbReference type="InterPro" id="IPR036390">
    <property type="entry name" value="WH_DNA-bd_sf"/>
</dbReference>
<dbReference type="EMBL" id="JXRR01000008">
    <property type="protein sequence ID" value="KIL50986.1"/>
    <property type="molecule type" value="Genomic_DNA"/>
</dbReference>
<dbReference type="GO" id="GO:0003700">
    <property type="term" value="F:DNA-binding transcription factor activity"/>
    <property type="evidence" value="ECO:0007669"/>
    <property type="project" value="InterPro"/>
</dbReference>
<dbReference type="PROSITE" id="PS50995">
    <property type="entry name" value="HTH_MARR_2"/>
    <property type="match status" value="1"/>
</dbReference>
<keyword evidence="2" id="KW-0238">DNA-binding</keyword>
<dbReference type="GO" id="GO:0003677">
    <property type="term" value="F:DNA binding"/>
    <property type="evidence" value="ECO:0007669"/>
    <property type="project" value="UniProtKB-KW"/>
</dbReference>
<gene>
    <name evidence="5" type="ORF">KR50_08670</name>
</gene>
<dbReference type="SUPFAM" id="SSF46785">
    <property type="entry name" value="Winged helix' DNA-binding domain"/>
    <property type="match status" value="1"/>
</dbReference>
<protein>
    <recommendedName>
        <fullName evidence="4">HTH marR-type domain-containing protein</fullName>
    </recommendedName>
</protein>
<proteinExistence type="predicted"/>
<dbReference type="RefSeq" id="WP_041055264.1">
    <property type="nucleotide sequence ID" value="NZ_JXRR01000008.1"/>
</dbReference>
<dbReference type="Pfam" id="PF01047">
    <property type="entry name" value="MarR"/>
    <property type="match status" value="1"/>
</dbReference>
<reference evidence="5 6" key="1">
    <citation type="submission" date="2015-01" db="EMBL/GenBank/DDBJ databases">
        <title>Jeotgalibacillus campisalis genome sequencing.</title>
        <authorList>
            <person name="Goh K.M."/>
            <person name="Chan K.-G."/>
            <person name="Yaakop A.S."/>
            <person name="Ee R."/>
            <person name="Gan H.M."/>
            <person name="Chan C.S."/>
        </authorList>
    </citation>
    <scope>NUCLEOTIDE SEQUENCE [LARGE SCALE GENOMIC DNA]</scope>
    <source>
        <strain evidence="5 6">SF-57</strain>
    </source>
</reference>
<evidence type="ECO:0000256" key="2">
    <source>
        <dbReference type="ARBA" id="ARBA00023125"/>
    </source>
</evidence>
<evidence type="ECO:0000313" key="5">
    <source>
        <dbReference type="EMBL" id="KIL50986.1"/>
    </source>
</evidence>
<evidence type="ECO:0000256" key="3">
    <source>
        <dbReference type="ARBA" id="ARBA00023163"/>
    </source>
</evidence>
<dbReference type="Gene3D" id="1.10.10.10">
    <property type="entry name" value="Winged helix-like DNA-binding domain superfamily/Winged helix DNA-binding domain"/>
    <property type="match status" value="1"/>
</dbReference>
<comment type="caution">
    <text evidence="5">The sequence shown here is derived from an EMBL/GenBank/DDBJ whole genome shotgun (WGS) entry which is preliminary data.</text>
</comment>
<feature type="domain" description="HTH marR-type" evidence="4">
    <location>
        <begin position="9"/>
        <end position="143"/>
    </location>
</feature>
<dbReference type="PANTHER" id="PTHR42756:SF1">
    <property type="entry name" value="TRANSCRIPTIONAL REPRESSOR OF EMRAB OPERON"/>
    <property type="match status" value="1"/>
</dbReference>
<evidence type="ECO:0000259" key="4">
    <source>
        <dbReference type="PROSITE" id="PS50995"/>
    </source>
</evidence>
<dbReference type="Proteomes" id="UP000031972">
    <property type="component" value="Unassembled WGS sequence"/>
</dbReference>
<keyword evidence="6" id="KW-1185">Reference proteome</keyword>
<dbReference type="PANTHER" id="PTHR42756">
    <property type="entry name" value="TRANSCRIPTIONAL REGULATOR, MARR"/>
    <property type="match status" value="1"/>
</dbReference>
<dbReference type="InterPro" id="IPR036388">
    <property type="entry name" value="WH-like_DNA-bd_sf"/>
</dbReference>
<dbReference type="SMART" id="SM00347">
    <property type="entry name" value="HTH_MARR"/>
    <property type="match status" value="1"/>
</dbReference>
<sequence>MKNNKYYLNDSLGYKLFHSSRLMNSQLNRNFKKLGHEITHEQWQVLSRLYERDGQTQNELAIQNERDQASISRLIDNMIKRNLVRRVSPERDRRINFIYLSDEAKKIQYDLEKQALETIRQASENLSEKDLEITLRSLDQIRRNLT</sequence>
<dbReference type="AlphaFoldDB" id="A0A0C2W2Z9"/>
<accession>A0A0C2W2Z9</accession>
<keyword evidence="3" id="KW-0804">Transcription</keyword>
<dbReference type="InterPro" id="IPR000835">
    <property type="entry name" value="HTH_MarR-typ"/>
</dbReference>
<evidence type="ECO:0000313" key="6">
    <source>
        <dbReference type="Proteomes" id="UP000031972"/>
    </source>
</evidence>